<gene>
    <name evidence="11" type="ORF">QSP1433_LOCUS12700</name>
</gene>
<evidence type="ECO:0000256" key="2">
    <source>
        <dbReference type="ARBA" id="ARBA00009485"/>
    </source>
</evidence>
<feature type="coiled-coil region" evidence="9">
    <location>
        <begin position="178"/>
        <end position="219"/>
    </location>
</feature>
<comment type="similarity">
    <text evidence="2">Belongs to the CEP162 family.</text>
</comment>
<sequence length="782" mass="89471">MAAKPSVSKSPPPPPPPTQVSPGDRLQNPTFSISVDSASGRERIIRKPLKFKTETPPPPPPTVSLSKSARQHSPTRYAGTRIGGGFHVDNVDTYKAEISRLSLLESSLRSEMHNINLEKNGWMEKAQDLERALTVKEAELYSMTAKVKELESTNAVRGSLRKILSNEDGESVIPMDQLQRIEKEMAEQEKLLAGYQHENEKLMEKLRLADKKTDQVREDMYKASMRTGFEDTKQQTPKLAGDELRRLLKAEEAVESLDKELEEQKQSNAKLKAELVELRDEKPTSSTEEALNSLRNELAEARYEHLSEAKALKEKLAWYAENQALINANEELIDKQAARISELESNLGTSPAKTGRPKVSLPQDLKRIRTLEKQVKELDEALRKRNPNCLANLILAAGPSDSEKQTRRELRQKVAELEDELEKREGRFSSRIRTLRQEHERVKVRYERLLETSKAQEENIDASNHHFSPVTDSKIASLEQELVRVRDFYRKKLEDQSKKSSMALRSAKRDGTAGLTPSLQSMQRDADKLRAAKIALEARVEELEMQLDSRGKKPVAQSNKKVEHLENKLERISNENAQLKRDMDGLLSKKQMPTRRMEGKVKDDNEDGEDSVLVEIIEQVEASESKDSKLENEEYSLQKALKKSQEERAHISKKLQQVIDENALMNTRWEQALRRSEQAVERLHVANLELEAQLQEAKKDLNTPQTPSMLQHQALARKLEDMEQKFRARERELELLVQQVKHAADIDLQTAQTKYDMVLADKDREILRFRRELDELISALQQ</sequence>
<evidence type="ECO:0000256" key="4">
    <source>
        <dbReference type="ARBA" id="ARBA00022490"/>
    </source>
</evidence>
<dbReference type="Gene3D" id="1.20.5.1160">
    <property type="entry name" value="Vasodilator-stimulated phosphoprotein"/>
    <property type="match status" value="1"/>
</dbReference>
<feature type="region of interest" description="Disordered" evidence="10">
    <location>
        <begin position="1"/>
        <end position="81"/>
    </location>
</feature>
<feature type="compositionally biased region" description="Polar residues" evidence="10">
    <location>
        <begin position="27"/>
        <end position="37"/>
    </location>
</feature>
<reference evidence="11" key="1">
    <citation type="submission" date="2021-01" db="EMBL/GenBank/DDBJ databases">
        <authorList>
            <person name="Corre E."/>
            <person name="Pelletier E."/>
            <person name="Niang G."/>
            <person name="Scheremetjew M."/>
            <person name="Finn R."/>
            <person name="Kale V."/>
            <person name="Holt S."/>
            <person name="Cochrane G."/>
            <person name="Meng A."/>
            <person name="Brown T."/>
            <person name="Cohen L."/>
        </authorList>
    </citation>
    <scope>NUCLEOTIDE SEQUENCE</scope>
    <source>
        <strain evidence="11">NY070348D</strain>
    </source>
</reference>
<accession>A0A7S2SCF1</accession>
<keyword evidence="5" id="KW-0493">Microtubule</keyword>
<evidence type="ECO:0000256" key="9">
    <source>
        <dbReference type="SAM" id="Coils"/>
    </source>
</evidence>
<dbReference type="InterPro" id="IPR038774">
    <property type="entry name" value="CEP162-like"/>
</dbReference>
<dbReference type="GO" id="GO:0060271">
    <property type="term" value="P:cilium assembly"/>
    <property type="evidence" value="ECO:0007669"/>
    <property type="project" value="TreeGrafter"/>
</dbReference>
<evidence type="ECO:0000256" key="3">
    <source>
        <dbReference type="ARBA" id="ARBA00021406"/>
    </source>
</evidence>
<evidence type="ECO:0000256" key="1">
    <source>
        <dbReference type="ARBA" id="ARBA00004114"/>
    </source>
</evidence>
<keyword evidence="7 9" id="KW-0175">Coiled coil</keyword>
<evidence type="ECO:0000256" key="5">
    <source>
        <dbReference type="ARBA" id="ARBA00022701"/>
    </source>
</evidence>
<dbReference type="EMBL" id="HBHK01020028">
    <property type="protein sequence ID" value="CAD9696036.1"/>
    <property type="molecule type" value="Transcribed_RNA"/>
</dbReference>
<feature type="compositionally biased region" description="Pro residues" evidence="10">
    <location>
        <begin position="10"/>
        <end position="19"/>
    </location>
</feature>
<evidence type="ECO:0000313" key="11">
    <source>
        <dbReference type="EMBL" id="CAD9696036.1"/>
    </source>
</evidence>
<organism evidence="11">
    <name type="scientific">Mucochytrium quahogii</name>
    <dbReference type="NCBI Taxonomy" id="96639"/>
    <lineage>
        <taxon>Eukaryota</taxon>
        <taxon>Sar</taxon>
        <taxon>Stramenopiles</taxon>
        <taxon>Bigyra</taxon>
        <taxon>Labyrinthulomycetes</taxon>
        <taxon>Thraustochytrida</taxon>
        <taxon>Thraustochytriidae</taxon>
        <taxon>Mucochytrium</taxon>
    </lineage>
</organism>
<feature type="coiled-coil region" evidence="9">
    <location>
        <begin position="613"/>
        <end position="779"/>
    </location>
</feature>
<evidence type="ECO:0000256" key="7">
    <source>
        <dbReference type="ARBA" id="ARBA00023054"/>
    </source>
</evidence>
<proteinExistence type="inferred from homology"/>
<comment type="subcellular location">
    <subcellularLocation>
        <location evidence="1">Cytoplasm</location>
        <location evidence="1">Cytoskeleton</location>
        <location evidence="1">Microtubule organizing center</location>
        <location evidence="1">Centrosome</location>
        <location evidence="1">Centriole</location>
    </subcellularLocation>
</comment>
<evidence type="ECO:0000256" key="10">
    <source>
        <dbReference type="SAM" id="MobiDB-lite"/>
    </source>
</evidence>
<evidence type="ECO:0000256" key="6">
    <source>
        <dbReference type="ARBA" id="ARBA00022794"/>
    </source>
</evidence>
<dbReference type="PANTHER" id="PTHR34031:SF1">
    <property type="entry name" value="CENTROSOMAL PROTEIN OF 162 KDA"/>
    <property type="match status" value="1"/>
</dbReference>
<keyword evidence="8" id="KW-0206">Cytoskeleton</keyword>
<name>A0A7S2SCF1_9STRA</name>
<evidence type="ECO:0000256" key="8">
    <source>
        <dbReference type="ARBA" id="ARBA00023212"/>
    </source>
</evidence>
<keyword evidence="4" id="KW-0963">Cytoplasm</keyword>
<dbReference type="GO" id="GO:0005879">
    <property type="term" value="C:axonemal microtubule"/>
    <property type="evidence" value="ECO:0007669"/>
    <property type="project" value="TreeGrafter"/>
</dbReference>
<protein>
    <recommendedName>
        <fullName evidence="3">Centrosomal protein of 162 kDa</fullName>
    </recommendedName>
</protein>
<keyword evidence="6" id="KW-0970">Cilium biogenesis/degradation</keyword>
<dbReference type="PANTHER" id="PTHR34031">
    <property type="entry name" value="CENTROSOMAL PROTEIN OF 162 KDA"/>
    <property type="match status" value="1"/>
</dbReference>
<feature type="coiled-coil region" evidence="9">
    <location>
        <begin position="247"/>
        <end position="346"/>
    </location>
</feature>
<feature type="coiled-coil region" evidence="9">
    <location>
        <begin position="400"/>
        <end position="456"/>
    </location>
</feature>
<feature type="coiled-coil region" evidence="9">
    <location>
        <begin position="112"/>
        <end position="139"/>
    </location>
</feature>
<dbReference type="GO" id="GO:0005814">
    <property type="term" value="C:centriole"/>
    <property type="evidence" value="ECO:0007669"/>
    <property type="project" value="UniProtKB-SubCell"/>
</dbReference>
<feature type="compositionally biased region" description="Polar residues" evidence="10">
    <location>
        <begin position="63"/>
        <end position="74"/>
    </location>
</feature>
<feature type="region of interest" description="Disordered" evidence="10">
    <location>
        <begin position="496"/>
        <end position="523"/>
    </location>
</feature>
<dbReference type="AlphaFoldDB" id="A0A7S2SCF1"/>